<dbReference type="AlphaFoldDB" id="A0A8T1V589"/>
<protein>
    <submittedName>
        <fullName evidence="1">Uncharacterized protein</fullName>
    </submittedName>
</protein>
<gene>
    <name evidence="1" type="ORF">PHYPSEUDO_002562</name>
</gene>
<evidence type="ECO:0000313" key="1">
    <source>
        <dbReference type="EMBL" id="KAG7375208.1"/>
    </source>
</evidence>
<evidence type="ECO:0000313" key="2">
    <source>
        <dbReference type="Proteomes" id="UP000694044"/>
    </source>
</evidence>
<dbReference type="Proteomes" id="UP000694044">
    <property type="component" value="Unassembled WGS sequence"/>
</dbReference>
<dbReference type="EMBL" id="JAGDFM010001468">
    <property type="protein sequence ID" value="KAG7375208.1"/>
    <property type="molecule type" value="Genomic_DNA"/>
</dbReference>
<accession>A0A8T1V589</accession>
<sequence>MCLLAVVESGKRRKANYVGPPWRDTATANGSECQKAESRSLSVGCSGDAFVTRMQATSDTPLHALLERRTAVLLPPLDLPESGGSDECLVMVIIVDAFLKLRVQRRASLTRLIHCAFEDLGSSFPICPPWTPAPKSAT</sequence>
<reference evidence="1" key="1">
    <citation type="submission" date="2021-02" db="EMBL/GenBank/DDBJ databases">
        <authorList>
            <person name="Palmer J.M."/>
        </authorList>
    </citation>
    <scope>NUCLEOTIDE SEQUENCE</scope>
    <source>
        <strain evidence="1">SCRP734</strain>
    </source>
</reference>
<organism evidence="1 2">
    <name type="scientific">Phytophthora pseudosyringae</name>
    <dbReference type="NCBI Taxonomy" id="221518"/>
    <lineage>
        <taxon>Eukaryota</taxon>
        <taxon>Sar</taxon>
        <taxon>Stramenopiles</taxon>
        <taxon>Oomycota</taxon>
        <taxon>Peronosporomycetes</taxon>
        <taxon>Peronosporales</taxon>
        <taxon>Peronosporaceae</taxon>
        <taxon>Phytophthora</taxon>
    </lineage>
</organism>
<proteinExistence type="predicted"/>
<keyword evidence="2" id="KW-1185">Reference proteome</keyword>
<name>A0A8T1V589_9STRA</name>
<comment type="caution">
    <text evidence="1">The sequence shown here is derived from an EMBL/GenBank/DDBJ whole genome shotgun (WGS) entry which is preliminary data.</text>
</comment>